<evidence type="ECO:0000313" key="3">
    <source>
        <dbReference type="EMBL" id="VFT87124.1"/>
    </source>
</evidence>
<protein>
    <submittedName>
        <fullName evidence="3">Aste57867_10249 protein</fullName>
    </submittedName>
</protein>
<dbReference type="EMBL" id="VJMH01005193">
    <property type="protein sequence ID" value="KAF0699197.1"/>
    <property type="molecule type" value="Genomic_DNA"/>
</dbReference>
<evidence type="ECO:0000256" key="1">
    <source>
        <dbReference type="SAM" id="Phobius"/>
    </source>
</evidence>
<keyword evidence="1" id="KW-1133">Transmembrane helix</keyword>
<feature type="transmembrane region" description="Helical" evidence="1">
    <location>
        <begin position="20"/>
        <end position="40"/>
    </location>
</feature>
<dbReference type="EMBL" id="CAADRA010005214">
    <property type="protein sequence ID" value="VFT87124.1"/>
    <property type="molecule type" value="Genomic_DNA"/>
</dbReference>
<keyword evidence="1" id="KW-0812">Transmembrane</keyword>
<gene>
    <name evidence="3" type="primary">Aste57867_10249</name>
    <name evidence="2" type="ORF">As57867_010210</name>
    <name evidence="3" type="ORF">ASTE57867_10249</name>
</gene>
<reference evidence="2" key="2">
    <citation type="submission" date="2019-06" db="EMBL/GenBank/DDBJ databases">
        <title>Genomics analysis of Aphanomyces spp. identifies a new class of oomycete effector associated with host adaptation.</title>
        <authorList>
            <person name="Gaulin E."/>
        </authorList>
    </citation>
    <scope>NUCLEOTIDE SEQUENCE</scope>
    <source>
        <strain evidence="2">CBS 578.67</strain>
    </source>
</reference>
<feature type="transmembrane region" description="Helical" evidence="1">
    <location>
        <begin position="64"/>
        <end position="85"/>
    </location>
</feature>
<name>A0A485KQI8_9STRA</name>
<keyword evidence="1" id="KW-0472">Membrane</keyword>
<evidence type="ECO:0000313" key="4">
    <source>
        <dbReference type="Proteomes" id="UP000332933"/>
    </source>
</evidence>
<sequence length="233" mass="25440">MNSTLPEPDAFEANLPRLVAAYAAGLVAFALSFATTFHWTRHIHATHNVSQVPELTLIKFNTRLLRILCLVLLSIQLALCAHAMSMPDSGKSSSFFDSLGRPLGAMLGLAFGFSTNLHASFRIFVVFVLLVLVALDTVSEVRYVSILSCGKKGAVCSASAAITPTRLKLLAARDLVAIAFELWSMLVTAFLSVSIGICVSRYSHRQLSIRNPYSNIRDLLAKQHPELSLKHTV</sequence>
<accession>A0A485KQI8</accession>
<organism evidence="3 4">
    <name type="scientific">Aphanomyces stellatus</name>
    <dbReference type="NCBI Taxonomy" id="120398"/>
    <lineage>
        <taxon>Eukaryota</taxon>
        <taxon>Sar</taxon>
        <taxon>Stramenopiles</taxon>
        <taxon>Oomycota</taxon>
        <taxon>Saprolegniomycetes</taxon>
        <taxon>Saprolegniales</taxon>
        <taxon>Verrucalvaceae</taxon>
        <taxon>Aphanomyces</taxon>
    </lineage>
</organism>
<reference evidence="3 4" key="1">
    <citation type="submission" date="2019-03" db="EMBL/GenBank/DDBJ databases">
        <authorList>
            <person name="Gaulin E."/>
            <person name="Dumas B."/>
        </authorList>
    </citation>
    <scope>NUCLEOTIDE SEQUENCE [LARGE SCALE GENOMIC DNA]</scope>
    <source>
        <strain evidence="3">CBS 568.67</strain>
    </source>
</reference>
<keyword evidence="4" id="KW-1185">Reference proteome</keyword>
<feature type="transmembrane region" description="Helical" evidence="1">
    <location>
        <begin position="105"/>
        <end position="135"/>
    </location>
</feature>
<evidence type="ECO:0000313" key="2">
    <source>
        <dbReference type="EMBL" id="KAF0699197.1"/>
    </source>
</evidence>
<proteinExistence type="predicted"/>
<feature type="transmembrane region" description="Helical" evidence="1">
    <location>
        <begin position="175"/>
        <end position="197"/>
    </location>
</feature>
<dbReference type="Proteomes" id="UP000332933">
    <property type="component" value="Unassembled WGS sequence"/>
</dbReference>
<dbReference type="AlphaFoldDB" id="A0A485KQI8"/>
<dbReference type="OrthoDB" id="69165at2759"/>